<comment type="function">
    <text evidence="9">Involved in the cellular defense against the biological effects of O6-methylguanine (O6-MeG) and O4-methylthymine (O4-MeT) in DNA. Repairs the methylated nucleobase in DNA by stoichiometrically transferring the methyl group to a cysteine residue in the enzyme. This is a suicide reaction: the enzyme is irreversibly inactivated.</text>
</comment>
<dbReference type="GO" id="GO:0006307">
    <property type="term" value="P:DNA alkylation repair"/>
    <property type="evidence" value="ECO:0007669"/>
    <property type="project" value="UniProtKB-UniRule"/>
</dbReference>
<dbReference type="InterPro" id="IPR036388">
    <property type="entry name" value="WH-like_DNA-bd_sf"/>
</dbReference>
<dbReference type="HAMAP" id="MF_00772">
    <property type="entry name" value="OGT"/>
    <property type="match status" value="1"/>
</dbReference>
<dbReference type="PROSITE" id="PS00374">
    <property type="entry name" value="MGMT"/>
    <property type="match status" value="1"/>
</dbReference>
<dbReference type="Gene3D" id="1.10.10.10">
    <property type="entry name" value="Winged helix-like DNA-binding domain superfamily/Winged helix DNA-binding domain"/>
    <property type="match status" value="1"/>
</dbReference>
<keyword evidence="6 9" id="KW-0227">DNA damage</keyword>
<evidence type="ECO:0000256" key="2">
    <source>
        <dbReference type="ARBA" id="ARBA00008711"/>
    </source>
</evidence>
<dbReference type="STRING" id="360107.CHAB381_1422"/>
<evidence type="ECO:0000313" key="12">
    <source>
        <dbReference type="EMBL" id="ABS51585.1"/>
    </source>
</evidence>
<dbReference type="Pfam" id="PF02870">
    <property type="entry name" value="Methyltransf_1N"/>
    <property type="match status" value="1"/>
</dbReference>
<evidence type="ECO:0000256" key="4">
    <source>
        <dbReference type="ARBA" id="ARBA00022603"/>
    </source>
</evidence>
<dbReference type="GO" id="GO:0032259">
    <property type="term" value="P:methylation"/>
    <property type="evidence" value="ECO:0007669"/>
    <property type="project" value="UniProtKB-KW"/>
</dbReference>
<evidence type="ECO:0000256" key="8">
    <source>
        <dbReference type="ARBA" id="ARBA00049348"/>
    </source>
</evidence>
<gene>
    <name evidence="12" type="ordered locus">CHAB381_1422</name>
</gene>
<keyword evidence="3 9" id="KW-0963">Cytoplasm</keyword>
<name>A7I374_CAMHC</name>
<evidence type="ECO:0000256" key="3">
    <source>
        <dbReference type="ARBA" id="ARBA00022490"/>
    </source>
</evidence>
<dbReference type="InterPro" id="IPR023546">
    <property type="entry name" value="MGMT"/>
</dbReference>
<dbReference type="HOGENOM" id="CLU_000445_52_2_7"/>
<dbReference type="OrthoDB" id="9802228at2"/>
<dbReference type="GO" id="GO:0003908">
    <property type="term" value="F:methylated-DNA-[protein]-cysteine S-methyltransferase activity"/>
    <property type="evidence" value="ECO:0007669"/>
    <property type="project" value="UniProtKB-UniRule"/>
</dbReference>
<keyword evidence="4 9" id="KW-0489">Methyltransferase</keyword>
<evidence type="ECO:0000256" key="1">
    <source>
        <dbReference type="ARBA" id="ARBA00001286"/>
    </source>
</evidence>
<evidence type="ECO:0000256" key="9">
    <source>
        <dbReference type="HAMAP-Rule" id="MF_00772"/>
    </source>
</evidence>
<evidence type="ECO:0000256" key="6">
    <source>
        <dbReference type="ARBA" id="ARBA00022763"/>
    </source>
</evidence>
<evidence type="ECO:0000259" key="11">
    <source>
        <dbReference type="Pfam" id="PF02870"/>
    </source>
</evidence>
<evidence type="ECO:0000256" key="7">
    <source>
        <dbReference type="ARBA" id="ARBA00023204"/>
    </source>
</evidence>
<dbReference type="InterPro" id="IPR008332">
    <property type="entry name" value="MethylG_MeTrfase_N"/>
</dbReference>
<keyword evidence="13" id="KW-1185">Reference proteome</keyword>
<dbReference type="FunFam" id="1.10.10.10:FF:000214">
    <property type="entry name" value="Methylated-DNA--protein-cysteine methyltransferase"/>
    <property type="match status" value="1"/>
</dbReference>
<dbReference type="InterPro" id="IPR001497">
    <property type="entry name" value="MethylDNA_cys_MeTrfase_AS"/>
</dbReference>
<dbReference type="KEGG" id="cha:CHAB381_1422"/>
<dbReference type="Proteomes" id="UP000002407">
    <property type="component" value="Chromosome"/>
</dbReference>
<dbReference type="RefSeq" id="WP_012109268.1">
    <property type="nucleotide sequence ID" value="NC_009714.1"/>
</dbReference>
<dbReference type="AlphaFoldDB" id="A7I374"/>
<dbReference type="EC" id="2.1.1.63" evidence="9"/>
<evidence type="ECO:0000313" key="13">
    <source>
        <dbReference type="Proteomes" id="UP000002407"/>
    </source>
</evidence>
<comment type="catalytic activity">
    <reaction evidence="1 9">
        <text>a 4-O-methyl-thymidine in DNA + L-cysteinyl-[protein] = a thymidine in DNA + S-methyl-L-cysteinyl-[protein]</text>
        <dbReference type="Rhea" id="RHEA:53428"/>
        <dbReference type="Rhea" id="RHEA-COMP:10131"/>
        <dbReference type="Rhea" id="RHEA-COMP:10132"/>
        <dbReference type="Rhea" id="RHEA-COMP:13555"/>
        <dbReference type="Rhea" id="RHEA-COMP:13556"/>
        <dbReference type="ChEBI" id="CHEBI:29950"/>
        <dbReference type="ChEBI" id="CHEBI:82612"/>
        <dbReference type="ChEBI" id="CHEBI:137386"/>
        <dbReference type="ChEBI" id="CHEBI:137387"/>
        <dbReference type="EC" id="2.1.1.63"/>
    </reaction>
</comment>
<dbReference type="GO" id="GO:0005737">
    <property type="term" value="C:cytoplasm"/>
    <property type="evidence" value="ECO:0007669"/>
    <property type="project" value="UniProtKB-SubCell"/>
</dbReference>
<dbReference type="NCBIfam" id="TIGR00589">
    <property type="entry name" value="ogt"/>
    <property type="match status" value="1"/>
</dbReference>
<comment type="subcellular location">
    <subcellularLocation>
        <location evidence="9">Cytoplasm</location>
    </subcellularLocation>
</comment>
<proteinExistence type="inferred from homology"/>
<organism evidence="12 13">
    <name type="scientific">Campylobacter hominis (strain ATCC BAA-381 / DSM 21671 / CCUG 45161 / LMG 19568 / NCTC 13146 / CH001A)</name>
    <dbReference type="NCBI Taxonomy" id="360107"/>
    <lineage>
        <taxon>Bacteria</taxon>
        <taxon>Pseudomonadati</taxon>
        <taxon>Campylobacterota</taxon>
        <taxon>Epsilonproteobacteria</taxon>
        <taxon>Campylobacterales</taxon>
        <taxon>Campylobacteraceae</taxon>
        <taxon>Campylobacter</taxon>
    </lineage>
</organism>
<comment type="catalytic activity">
    <reaction evidence="8 9">
        <text>a 6-O-methyl-2'-deoxyguanosine in DNA + L-cysteinyl-[protein] = S-methyl-L-cysteinyl-[protein] + a 2'-deoxyguanosine in DNA</text>
        <dbReference type="Rhea" id="RHEA:24000"/>
        <dbReference type="Rhea" id="RHEA-COMP:10131"/>
        <dbReference type="Rhea" id="RHEA-COMP:10132"/>
        <dbReference type="Rhea" id="RHEA-COMP:11367"/>
        <dbReference type="Rhea" id="RHEA-COMP:11368"/>
        <dbReference type="ChEBI" id="CHEBI:29950"/>
        <dbReference type="ChEBI" id="CHEBI:82612"/>
        <dbReference type="ChEBI" id="CHEBI:85445"/>
        <dbReference type="ChEBI" id="CHEBI:85448"/>
        <dbReference type="EC" id="2.1.1.63"/>
    </reaction>
</comment>
<dbReference type="InterPro" id="IPR036631">
    <property type="entry name" value="MGMT_N_sf"/>
</dbReference>
<sequence length="156" mass="17476">MEKILIASPIGNLKIVANGDEIIEISFCDNCEQMEISNNKHSEILTHCADEISAYFRGEISKFSVKFKIEGSDFEKSVYEALLKIPYGEVLTYKQLATKINRPKAYRAVGNANAKNKIPIIIPCHRVVASNGIGGYSGGLWRKNRLLKLEKAKLKF</sequence>
<dbReference type="PANTHER" id="PTHR10815:SF13">
    <property type="entry name" value="METHYLATED-DNA--PROTEIN-CYSTEINE METHYLTRANSFERASE"/>
    <property type="match status" value="1"/>
</dbReference>
<dbReference type="Gene3D" id="3.30.160.70">
    <property type="entry name" value="Methylated DNA-protein cysteine methyltransferase domain"/>
    <property type="match status" value="1"/>
</dbReference>
<evidence type="ECO:0000256" key="5">
    <source>
        <dbReference type="ARBA" id="ARBA00022679"/>
    </source>
</evidence>
<comment type="similarity">
    <text evidence="2 9">Belongs to the MGMT family.</text>
</comment>
<protein>
    <recommendedName>
        <fullName evidence="9">Methylated-DNA--protein-cysteine methyltransferase</fullName>
        <ecNumber evidence="9">2.1.1.63</ecNumber>
    </recommendedName>
    <alternativeName>
        <fullName evidence="9">6-O-methylguanine-DNA methyltransferase</fullName>
        <shortName evidence="9">MGMT</shortName>
    </alternativeName>
    <alternativeName>
        <fullName evidence="9">O-6-methylguanine-DNA-alkyltransferase</fullName>
    </alternativeName>
</protein>
<dbReference type="InterPro" id="IPR014048">
    <property type="entry name" value="MethylDNA_cys_MeTrfase_DNA-bd"/>
</dbReference>
<dbReference type="EMBL" id="CP000776">
    <property type="protein sequence ID" value="ABS51585.1"/>
    <property type="molecule type" value="Genomic_DNA"/>
</dbReference>
<keyword evidence="7 9" id="KW-0234">DNA repair</keyword>
<dbReference type="SUPFAM" id="SSF46767">
    <property type="entry name" value="Methylated DNA-protein cysteine methyltransferase, C-terminal domain"/>
    <property type="match status" value="1"/>
</dbReference>
<feature type="active site" description="Nucleophile; methyl group acceptor" evidence="9">
    <location>
        <position position="124"/>
    </location>
</feature>
<reference evidence="13" key="1">
    <citation type="submission" date="2007-07" db="EMBL/GenBank/DDBJ databases">
        <title>Complete genome sequence of Campylobacter hominis ATCC BAA-381, a commensal isolated from the human gastrointestinal tract.</title>
        <authorList>
            <person name="Fouts D.E."/>
            <person name="Mongodin E.F."/>
            <person name="Puiu D."/>
            <person name="Sebastian Y."/>
            <person name="Miller W.G."/>
            <person name="Mandrell R.E."/>
            <person name="Nelson K.E."/>
        </authorList>
    </citation>
    <scope>NUCLEOTIDE SEQUENCE [LARGE SCALE GENOMIC DNA]</scope>
    <source>
        <strain evidence="13">ATCC BAA-381 / LMG 19568 / NCTC 13146 / CH001A</strain>
    </source>
</reference>
<dbReference type="CDD" id="cd06445">
    <property type="entry name" value="ATase"/>
    <property type="match status" value="1"/>
</dbReference>
<accession>A7I374</accession>
<evidence type="ECO:0000259" key="10">
    <source>
        <dbReference type="Pfam" id="PF01035"/>
    </source>
</evidence>
<dbReference type="SUPFAM" id="SSF53155">
    <property type="entry name" value="Methylated DNA-protein cysteine methyltransferase domain"/>
    <property type="match status" value="1"/>
</dbReference>
<dbReference type="InterPro" id="IPR036217">
    <property type="entry name" value="MethylDNA_cys_MeTrfase_DNAb"/>
</dbReference>
<feature type="domain" description="Methylated-DNA-[protein]-cysteine S-methyltransferase DNA binding" evidence="10">
    <location>
        <begin position="73"/>
        <end position="151"/>
    </location>
</feature>
<dbReference type="Pfam" id="PF01035">
    <property type="entry name" value="DNA_binding_1"/>
    <property type="match status" value="1"/>
</dbReference>
<feature type="domain" description="Methylguanine DNA methyltransferase ribonuclease-like" evidence="11">
    <location>
        <begin position="4"/>
        <end position="68"/>
    </location>
</feature>
<keyword evidence="5 9" id="KW-0808">Transferase</keyword>
<comment type="miscellaneous">
    <text evidence="9">This enzyme catalyzes only one turnover and therefore is not strictly catalytic. According to one definition, an enzyme is a biocatalyst that acts repeatedly and over many reaction cycles.</text>
</comment>
<dbReference type="PANTHER" id="PTHR10815">
    <property type="entry name" value="METHYLATED-DNA--PROTEIN-CYSTEINE METHYLTRANSFERASE"/>
    <property type="match status" value="1"/>
</dbReference>
<dbReference type="eggNOG" id="COG0350">
    <property type="taxonomic scope" value="Bacteria"/>
</dbReference>